<dbReference type="PANTHER" id="PTHR43213">
    <property type="entry name" value="BIFUNCTIONAL DTTP/UTP PYROPHOSPHATASE/METHYLTRANSFERASE PROTEIN-RELATED"/>
    <property type="match status" value="1"/>
</dbReference>
<keyword evidence="3" id="KW-0963">Cytoplasm</keyword>
<comment type="similarity">
    <text evidence="3">Belongs to the Maf family. YhdE subfamily.</text>
</comment>
<comment type="function">
    <text evidence="3">Nucleoside triphosphate pyrophosphatase that hydrolyzes dTTP and UTP. May have a dual role in cell division arrest and in preventing the incorporation of modified nucleotides into cellular nucleic acids.</text>
</comment>
<dbReference type="Proteomes" id="UP000183639">
    <property type="component" value="Unassembled WGS sequence"/>
</dbReference>
<organism evidence="4 5">
    <name type="scientific">Selenomonas ruminantium</name>
    <dbReference type="NCBI Taxonomy" id="971"/>
    <lineage>
        <taxon>Bacteria</taxon>
        <taxon>Bacillati</taxon>
        <taxon>Bacillota</taxon>
        <taxon>Negativicutes</taxon>
        <taxon>Selenomonadales</taxon>
        <taxon>Selenomonadaceae</taxon>
        <taxon>Selenomonas</taxon>
    </lineage>
</organism>
<evidence type="ECO:0000256" key="3">
    <source>
        <dbReference type="HAMAP-Rule" id="MF_00528"/>
    </source>
</evidence>
<dbReference type="GO" id="GO:0005737">
    <property type="term" value="C:cytoplasm"/>
    <property type="evidence" value="ECO:0007669"/>
    <property type="project" value="UniProtKB-SubCell"/>
</dbReference>
<feature type="active site" description="Proton acceptor" evidence="3">
    <location>
        <position position="67"/>
    </location>
</feature>
<dbReference type="AlphaFoldDB" id="A0A1I3I2H6"/>
<evidence type="ECO:0000256" key="1">
    <source>
        <dbReference type="ARBA" id="ARBA00001968"/>
    </source>
</evidence>
<dbReference type="CDD" id="cd00555">
    <property type="entry name" value="Maf"/>
    <property type="match status" value="1"/>
</dbReference>
<name>A0A1I3I2H6_SELRU</name>
<dbReference type="OrthoDB" id="9807767at2"/>
<comment type="subcellular location">
    <subcellularLocation>
        <location evidence="3">Cytoplasm</location>
    </subcellularLocation>
</comment>
<dbReference type="GO" id="GO:0036218">
    <property type="term" value="F:dTTP diphosphatase activity"/>
    <property type="evidence" value="ECO:0007669"/>
    <property type="project" value="RHEA"/>
</dbReference>
<dbReference type="EMBL" id="FOQK01000037">
    <property type="protein sequence ID" value="SFI42164.1"/>
    <property type="molecule type" value="Genomic_DNA"/>
</dbReference>
<dbReference type="PANTHER" id="PTHR43213:SF5">
    <property type="entry name" value="BIFUNCTIONAL DTTP_UTP PYROPHOSPHATASE_METHYLTRANSFERASE PROTEIN-RELATED"/>
    <property type="match status" value="1"/>
</dbReference>
<comment type="catalytic activity">
    <reaction evidence="3">
        <text>UTP + H2O = UMP + diphosphate + H(+)</text>
        <dbReference type="Rhea" id="RHEA:29395"/>
        <dbReference type="ChEBI" id="CHEBI:15377"/>
        <dbReference type="ChEBI" id="CHEBI:15378"/>
        <dbReference type="ChEBI" id="CHEBI:33019"/>
        <dbReference type="ChEBI" id="CHEBI:46398"/>
        <dbReference type="ChEBI" id="CHEBI:57865"/>
        <dbReference type="EC" id="3.6.1.9"/>
    </reaction>
</comment>
<feature type="site" description="Important for substrate specificity" evidence="3">
    <location>
        <position position="10"/>
    </location>
</feature>
<accession>A0A1I3I2H6</accession>
<dbReference type="InterPro" id="IPR003697">
    <property type="entry name" value="Maf-like"/>
</dbReference>
<dbReference type="NCBIfam" id="TIGR00172">
    <property type="entry name" value="maf"/>
    <property type="match status" value="1"/>
</dbReference>
<proteinExistence type="inferred from homology"/>
<feature type="site" description="Important for substrate specificity" evidence="3">
    <location>
        <position position="150"/>
    </location>
</feature>
<dbReference type="Gene3D" id="3.90.950.10">
    <property type="match status" value="1"/>
</dbReference>
<protein>
    <recommendedName>
        <fullName evidence="3">dTTP/UTP pyrophosphatase</fullName>
        <shortName evidence="3">dTTPase/UTPase</shortName>
        <ecNumber evidence="3">3.6.1.9</ecNumber>
    </recommendedName>
    <alternativeName>
        <fullName evidence="3">Nucleoside triphosphate pyrophosphatase</fullName>
    </alternativeName>
    <alternativeName>
        <fullName evidence="3">Nucleotide pyrophosphatase</fullName>
        <shortName evidence="3">Nucleotide PPase</shortName>
    </alternativeName>
</protein>
<dbReference type="EC" id="3.6.1.9" evidence="3"/>
<dbReference type="InterPro" id="IPR029001">
    <property type="entry name" value="ITPase-like_fam"/>
</dbReference>
<dbReference type="Pfam" id="PF02545">
    <property type="entry name" value="Maf"/>
    <property type="match status" value="1"/>
</dbReference>
<sequence>MIILASGSPRRKELLDQIGADFVVQVSEAAEESGDALAPQELVKRNAIAKAEAVAREHPELPVLGADTVVALDGHTYGKPCDKADACRMLRLFAGRTHEVSTGIALVCGGKVHADVVTTKVTFAPLTEAEICRYAETGEPLDKAGAYAVQGQAAVFIEKLDGSYSNVVGLPLHALARLAGKAGVDLYGNHGEGSAR</sequence>
<comment type="caution">
    <text evidence="3">Lacks conserved residue(s) required for the propagation of feature annotation.</text>
</comment>
<feature type="site" description="Important for substrate specificity" evidence="3">
    <location>
        <position position="68"/>
    </location>
</feature>
<evidence type="ECO:0000313" key="4">
    <source>
        <dbReference type="EMBL" id="SFI42164.1"/>
    </source>
</evidence>
<reference evidence="4 5" key="1">
    <citation type="submission" date="2016-10" db="EMBL/GenBank/DDBJ databases">
        <authorList>
            <person name="de Groot N.N."/>
        </authorList>
    </citation>
    <scope>NUCLEOTIDE SEQUENCE [LARGE SCALE GENOMIC DNA]</scope>
    <source>
        <strain evidence="4 5">Z108</strain>
    </source>
</reference>
<dbReference type="GO" id="GO:0009117">
    <property type="term" value="P:nucleotide metabolic process"/>
    <property type="evidence" value="ECO:0007669"/>
    <property type="project" value="UniProtKB-KW"/>
</dbReference>
<dbReference type="RefSeq" id="WP_075445772.1">
    <property type="nucleotide sequence ID" value="NZ_FOQK01000037.1"/>
</dbReference>
<dbReference type="HAMAP" id="MF_00528">
    <property type="entry name" value="Maf"/>
    <property type="match status" value="1"/>
</dbReference>
<comment type="cofactor">
    <cofactor evidence="1 3">
        <name>a divalent metal cation</name>
        <dbReference type="ChEBI" id="CHEBI:60240"/>
    </cofactor>
</comment>
<dbReference type="GO" id="GO:0036221">
    <property type="term" value="F:UTP diphosphatase activity"/>
    <property type="evidence" value="ECO:0007669"/>
    <property type="project" value="RHEA"/>
</dbReference>
<gene>
    <name evidence="4" type="ORF">SAMN04487861_1378</name>
</gene>
<keyword evidence="3" id="KW-0546">Nucleotide metabolism</keyword>
<comment type="catalytic activity">
    <reaction evidence="3">
        <text>dTTP + H2O = dTMP + diphosphate + H(+)</text>
        <dbReference type="Rhea" id="RHEA:28534"/>
        <dbReference type="ChEBI" id="CHEBI:15377"/>
        <dbReference type="ChEBI" id="CHEBI:15378"/>
        <dbReference type="ChEBI" id="CHEBI:33019"/>
        <dbReference type="ChEBI" id="CHEBI:37568"/>
        <dbReference type="ChEBI" id="CHEBI:63528"/>
        <dbReference type="EC" id="3.6.1.9"/>
    </reaction>
</comment>
<dbReference type="SUPFAM" id="SSF52972">
    <property type="entry name" value="ITPase-like"/>
    <property type="match status" value="1"/>
</dbReference>
<evidence type="ECO:0000313" key="5">
    <source>
        <dbReference type="Proteomes" id="UP000183639"/>
    </source>
</evidence>
<dbReference type="PIRSF" id="PIRSF006305">
    <property type="entry name" value="Maf"/>
    <property type="match status" value="1"/>
</dbReference>
<evidence type="ECO:0000256" key="2">
    <source>
        <dbReference type="ARBA" id="ARBA00022801"/>
    </source>
</evidence>
<keyword evidence="2 3" id="KW-0378">Hydrolase</keyword>